<dbReference type="Proteomes" id="UP001500051">
    <property type="component" value="Unassembled WGS sequence"/>
</dbReference>
<organism evidence="2 3">
    <name type="scientific">Microlunatus aurantiacus</name>
    <dbReference type="NCBI Taxonomy" id="446786"/>
    <lineage>
        <taxon>Bacteria</taxon>
        <taxon>Bacillati</taxon>
        <taxon>Actinomycetota</taxon>
        <taxon>Actinomycetes</taxon>
        <taxon>Propionibacteriales</taxon>
        <taxon>Propionibacteriaceae</taxon>
        <taxon>Microlunatus</taxon>
    </lineage>
</organism>
<evidence type="ECO:0000313" key="2">
    <source>
        <dbReference type="EMBL" id="GAA3701267.1"/>
    </source>
</evidence>
<dbReference type="InterPro" id="IPR036812">
    <property type="entry name" value="NAD(P)_OxRdtase_dom_sf"/>
</dbReference>
<reference evidence="3" key="1">
    <citation type="journal article" date="2019" name="Int. J. Syst. Evol. Microbiol.">
        <title>The Global Catalogue of Microorganisms (GCM) 10K type strain sequencing project: providing services to taxonomists for standard genome sequencing and annotation.</title>
        <authorList>
            <consortium name="The Broad Institute Genomics Platform"/>
            <consortium name="The Broad Institute Genome Sequencing Center for Infectious Disease"/>
            <person name="Wu L."/>
            <person name="Ma J."/>
        </authorList>
    </citation>
    <scope>NUCLEOTIDE SEQUENCE [LARGE SCALE GENOMIC DNA]</scope>
    <source>
        <strain evidence="3">JCM 16548</strain>
    </source>
</reference>
<protein>
    <recommendedName>
        <fullName evidence="1">NADP-dependent oxidoreductase domain-containing protein</fullName>
    </recommendedName>
</protein>
<evidence type="ECO:0000259" key="1">
    <source>
        <dbReference type="Pfam" id="PF00248"/>
    </source>
</evidence>
<dbReference type="SUPFAM" id="SSF51430">
    <property type="entry name" value="NAD(P)-linked oxidoreductase"/>
    <property type="match status" value="1"/>
</dbReference>
<evidence type="ECO:0000313" key="3">
    <source>
        <dbReference type="Proteomes" id="UP001500051"/>
    </source>
</evidence>
<proteinExistence type="predicted"/>
<keyword evidence="3" id="KW-1185">Reference proteome</keyword>
<name>A0ABP7D9A7_9ACTN</name>
<dbReference type="Gene3D" id="3.20.20.100">
    <property type="entry name" value="NADP-dependent oxidoreductase domain"/>
    <property type="match status" value="1"/>
</dbReference>
<gene>
    <name evidence="2" type="ORF">GCM10022204_17590</name>
</gene>
<sequence>MSVPQQIAENRGGVPRAQVALARVLRNPVVTAPIVGATKPHHLSDAVGAREVHLTEDEVALLEVGYVPQLPAGF</sequence>
<dbReference type="EMBL" id="BAAAYX010000004">
    <property type="protein sequence ID" value="GAA3701267.1"/>
    <property type="molecule type" value="Genomic_DNA"/>
</dbReference>
<comment type="caution">
    <text evidence="2">The sequence shown here is derived from an EMBL/GenBank/DDBJ whole genome shotgun (WGS) entry which is preliminary data.</text>
</comment>
<dbReference type="InterPro" id="IPR023210">
    <property type="entry name" value="NADP_OxRdtase_dom"/>
</dbReference>
<dbReference type="Pfam" id="PF00248">
    <property type="entry name" value="Aldo_ket_red"/>
    <property type="match status" value="1"/>
</dbReference>
<feature type="domain" description="NADP-dependent oxidoreductase" evidence="1">
    <location>
        <begin position="6"/>
        <end position="62"/>
    </location>
</feature>
<accession>A0ABP7D9A7</accession>